<evidence type="ECO:0000256" key="5">
    <source>
        <dbReference type="ARBA" id="ARBA00023235"/>
    </source>
</evidence>
<evidence type="ECO:0000256" key="3">
    <source>
        <dbReference type="ARBA" id="ARBA00005081"/>
    </source>
</evidence>
<comment type="catalytic activity">
    <reaction evidence="1 7">
        <text>an N-acyl-D-glucosamine 6-phosphate = an N-acyl-D-mannosamine 6-phosphate</text>
        <dbReference type="Rhea" id="RHEA:23932"/>
        <dbReference type="ChEBI" id="CHEBI:57599"/>
        <dbReference type="ChEBI" id="CHEBI:57666"/>
        <dbReference type="EC" id="5.1.3.9"/>
    </reaction>
</comment>
<dbReference type="GO" id="GO:0019262">
    <property type="term" value="P:N-acetylneuraminate catabolic process"/>
    <property type="evidence" value="ECO:0007669"/>
    <property type="project" value="UniProtKB-UniRule"/>
</dbReference>
<name>A0A7X0ZKD0_9LIST</name>
<evidence type="ECO:0000256" key="4">
    <source>
        <dbReference type="ARBA" id="ARBA00007439"/>
    </source>
</evidence>
<dbReference type="GO" id="GO:0006053">
    <property type="term" value="P:N-acetylmannosamine catabolic process"/>
    <property type="evidence" value="ECO:0007669"/>
    <property type="project" value="TreeGrafter"/>
</dbReference>
<dbReference type="Proteomes" id="UP000558070">
    <property type="component" value="Unassembled WGS sequence"/>
</dbReference>
<dbReference type="HAMAP" id="MF_01235">
    <property type="entry name" value="ManNAc6P_epimer"/>
    <property type="match status" value="1"/>
</dbReference>
<evidence type="ECO:0000256" key="2">
    <source>
        <dbReference type="ARBA" id="ARBA00002147"/>
    </source>
</evidence>
<dbReference type="InterPro" id="IPR013785">
    <property type="entry name" value="Aldolase_TIM"/>
</dbReference>
<accession>A0A7X0ZKD0</accession>
<sequence>MNISVLKGQLIVSCQALEDEPLHSSAIMARMALAAKEGGAKGIRANSPEDIRAIKALVDLPVIGIWKRDYADSNVYITPTRYEVEALLETDVEIIALDATKQKRPNEEKLSDLLYLIHREKRLAMADISTLEEAIEAERLGFDLISTTLAGYTPYSKATTEPDFELLEEIVQKVAVPVIMEGHTSKPEQVTEALRKGAFAVVVGSIITRPKLITERYVNATKW</sequence>
<evidence type="ECO:0000256" key="7">
    <source>
        <dbReference type="HAMAP-Rule" id="MF_01235"/>
    </source>
</evidence>
<evidence type="ECO:0000256" key="6">
    <source>
        <dbReference type="ARBA" id="ARBA00023277"/>
    </source>
</evidence>
<evidence type="ECO:0000313" key="8">
    <source>
        <dbReference type="EMBL" id="MBC2288194.1"/>
    </source>
</evidence>
<dbReference type="GO" id="GO:0005975">
    <property type="term" value="P:carbohydrate metabolic process"/>
    <property type="evidence" value="ECO:0007669"/>
    <property type="project" value="UniProtKB-UniRule"/>
</dbReference>
<dbReference type="PANTHER" id="PTHR36204">
    <property type="entry name" value="N-ACETYLMANNOSAMINE-6-PHOSPHATE 2-EPIMERASE-RELATED"/>
    <property type="match status" value="1"/>
</dbReference>
<dbReference type="InterPro" id="IPR007260">
    <property type="entry name" value="NanE"/>
</dbReference>
<dbReference type="GO" id="GO:0005829">
    <property type="term" value="C:cytosol"/>
    <property type="evidence" value="ECO:0007669"/>
    <property type="project" value="TreeGrafter"/>
</dbReference>
<reference evidence="8 9" key="1">
    <citation type="submission" date="2020-03" db="EMBL/GenBank/DDBJ databases">
        <title>Soil Listeria distribution.</title>
        <authorList>
            <person name="Liao J."/>
            <person name="Wiedmann M."/>
        </authorList>
    </citation>
    <scope>NUCLEOTIDE SEQUENCE [LARGE SCALE GENOMIC DNA]</scope>
    <source>
        <strain evidence="8 9">FSL L7-0072</strain>
    </source>
</reference>
<dbReference type="UniPathway" id="UPA00629">
    <property type="reaction ID" value="UER00682"/>
</dbReference>
<keyword evidence="5 7" id="KW-0413">Isomerase</keyword>
<gene>
    <name evidence="7" type="primary">nanE</name>
    <name evidence="8" type="ORF">HCB47_11265</name>
</gene>
<dbReference type="CDD" id="cd04729">
    <property type="entry name" value="NanE"/>
    <property type="match status" value="1"/>
</dbReference>
<dbReference type="EC" id="5.1.3.9" evidence="7"/>
<comment type="similarity">
    <text evidence="4 7">Belongs to the NanE family.</text>
</comment>
<dbReference type="EMBL" id="JAARZO010000004">
    <property type="protein sequence ID" value="MBC2288194.1"/>
    <property type="molecule type" value="Genomic_DNA"/>
</dbReference>
<dbReference type="InterPro" id="IPR011060">
    <property type="entry name" value="RibuloseP-bd_barrel"/>
</dbReference>
<proteinExistence type="inferred from homology"/>
<comment type="function">
    <text evidence="2 7">Converts N-acetylmannosamine-6-phosphate (ManNAc-6-P) to N-acetylglucosamine-6-phosphate (GlcNAc-6-P).</text>
</comment>
<dbReference type="PANTHER" id="PTHR36204:SF1">
    <property type="entry name" value="N-ACETYLMANNOSAMINE-6-PHOSPHATE 2-EPIMERASE-RELATED"/>
    <property type="match status" value="1"/>
</dbReference>
<evidence type="ECO:0000256" key="1">
    <source>
        <dbReference type="ARBA" id="ARBA00000056"/>
    </source>
</evidence>
<dbReference type="NCBIfam" id="NF002231">
    <property type="entry name" value="PRK01130.1"/>
    <property type="match status" value="1"/>
</dbReference>
<dbReference type="SUPFAM" id="SSF51366">
    <property type="entry name" value="Ribulose-phoshate binding barrel"/>
    <property type="match status" value="1"/>
</dbReference>
<dbReference type="AlphaFoldDB" id="A0A7X0ZKD0"/>
<dbReference type="FunFam" id="3.20.20.70:FF:000035">
    <property type="entry name" value="Putative N-acetylmannosamine-6-phosphate 2-epimerase"/>
    <property type="match status" value="1"/>
</dbReference>
<protein>
    <recommendedName>
        <fullName evidence="7">Putative N-acetylmannosamine-6-phosphate 2-epimerase</fullName>
        <ecNumber evidence="7">5.1.3.9</ecNumber>
    </recommendedName>
    <alternativeName>
        <fullName evidence="7">ManNAc-6-P epimerase</fullName>
    </alternativeName>
</protein>
<evidence type="ECO:0000313" key="9">
    <source>
        <dbReference type="Proteomes" id="UP000558070"/>
    </source>
</evidence>
<comment type="pathway">
    <text evidence="3 7">Amino-sugar metabolism; N-acetylneuraminate degradation; D-fructose 6-phosphate from N-acetylneuraminate: step 3/5.</text>
</comment>
<dbReference type="RefSeq" id="WP_185321700.1">
    <property type="nucleotide sequence ID" value="NZ_JAARZO010000004.1"/>
</dbReference>
<dbReference type="Pfam" id="PF04131">
    <property type="entry name" value="NanE"/>
    <property type="match status" value="1"/>
</dbReference>
<dbReference type="GO" id="GO:0047465">
    <property type="term" value="F:N-acylglucosamine-6-phosphate 2-epimerase activity"/>
    <property type="evidence" value="ECO:0007669"/>
    <property type="project" value="UniProtKB-EC"/>
</dbReference>
<dbReference type="Gene3D" id="3.20.20.70">
    <property type="entry name" value="Aldolase class I"/>
    <property type="match status" value="1"/>
</dbReference>
<organism evidence="8 9">
    <name type="scientific">Listeria farberi</name>
    <dbReference type="NCBI Taxonomy" id="2713500"/>
    <lineage>
        <taxon>Bacteria</taxon>
        <taxon>Bacillati</taxon>
        <taxon>Bacillota</taxon>
        <taxon>Bacilli</taxon>
        <taxon>Bacillales</taxon>
        <taxon>Listeriaceae</taxon>
        <taxon>Listeria</taxon>
    </lineage>
</organism>
<keyword evidence="6 7" id="KW-0119">Carbohydrate metabolism</keyword>
<comment type="caution">
    <text evidence="8">The sequence shown here is derived from an EMBL/GenBank/DDBJ whole genome shotgun (WGS) entry which is preliminary data.</text>
</comment>